<dbReference type="NCBIfam" id="TIGR03587">
    <property type="entry name" value="Pse_Me-ase"/>
    <property type="match status" value="1"/>
</dbReference>
<dbReference type="InterPro" id="IPR020027">
    <property type="entry name" value="Pseudamin_synth-assoc_MeTrfase"/>
</dbReference>
<dbReference type="GeneID" id="3921972"/>
<dbReference type="OrthoDB" id="375906at2157"/>
<organism evidence="1 2">
    <name type="scientific">Methanospirillum hungatei JF-1 (strain ATCC 27890 / DSM 864 / NBRC 100397 / JF-1)</name>
    <dbReference type="NCBI Taxonomy" id="323259"/>
    <lineage>
        <taxon>Archaea</taxon>
        <taxon>Methanobacteriati</taxon>
        <taxon>Methanobacteriota</taxon>
        <taxon>Stenosarchaea group</taxon>
        <taxon>Methanomicrobia</taxon>
        <taxon>Methanomicrobiales</taxon>
        <taxon>Methanospirillaceae</taxon>
        <taxon>Methanospirillum</taxon>
    </lineage>
</organism>
<dbReference type="HOGENOM" id="CLU_113234_0_0_2"/>
<evidence type="ECO:0000313" key="2">
    <source>
        <dbReference type="Proteomes" id="UP000001941"/>
    </source>
</evidence>
<evidence type="ECO:0008006" key="3">
    <source>
        <dbReference type="Google" id="ProtNLM"/>
    </source>
</evidence>
<dbReference type="InParanoid" id="Q2FTR2"/>
<dbReference type="RefSeq" id="WP_011450033.1">
    <property type="nucleotide sequence ID" value="NC_007796.1"/>
</dbReference>
<gene>
    <name evidence="1" type="ordered locus">Mhun_3095</name>
</gene>
<dbReference type="AlphaFoldDB" id="Q2FTR2"/>
<reference evidence="2" key="1">
    <citation type="journal article" date="2016" name="Stand. Genomic Sci.">
        <title>Complete genome sequence of Methanospirillum hungatei type strain JF1.</title>
        <authorList>
            <person name="Gunsalus R.P."/>
            <person name="Cook L.E."/>
            <person name="Crable B."/>
            <person name="Rohlin L."/>
            <person name="McDonald E."/>
            <person name="Mouttaki H."/>
            <person name="Sieber J.R."/>
            <person name="Poweleit N."/>
            <person name="Zhou H."/>
            <person name="Lapidus A.L."/>
            <person name="Daligault H.E."/>
            <person name="Land M."/>
            <person name="Gilna P."/>
            <person name="Ivanova N."/>
            <person name="Kyrpides N."/>
            <person name="Culley D.E."/>
            <person name="McInerney M.J."/>
        </authorList>
    </citation>
    <scope>NUCLEOTIDE SEQUENCE [LARGE SCALE GENOMIC DNA]</scope>
    <source>
        <strain evidence="2">ATCC 27890 / DSM 864 / NBRC 100397 / JF-1</strain>
    </source>
</reference>
<sequence length="208" mass="24563">MKSYKTDQEKFWAGEFGTEYISRNANRDSISKNLAFFAAALKHTRNINSCIEFGANIGINLKALKILLPKLNQYAIEINTDAITELNKFLPEQNIFPQSILEYSPTKTFDLVLIKGVLIHINPEYLEKVYNLLYESSNRYLLICEYYNPSPIEVTYRGHQKRLFKRDFCGEMLDLYEDLILTDYGFVYHRDWNFPQDDINWFLLEKKQ</sequence>
<dbReference type="SUPFAM" id="SSF53335">
    <property type="entry name" value="S-adenosyl-L-methionine-dependent methyltransferases"/>
    <property type="match status" value="1"/>
</dbReference>
<dbReference type="KEGG" id="mhu:Mhun_3095"/>
<dbReference type="EMBL" id="CP000254">
    <property type="protein sequence ID" value="ABD42782.1"/>
    <property type="molecule type" value="Genomic_DNA"/>
</dbReference>
<protein>
    <recommendedName>
        <fullName evidence="3">Pseudaminic acid biosynthesis-associated methylase</fullName>
    </recommendedName>
</protein>
<evidence type="ECO:0000313" key="1">
    <source>
        <dbReference type="EMBL" id="ABD42782.1"/>
    </source>
</evidence>
<dbReference type="STRING" id="323259.Mhun_3095"/>
<dbReference type="Proteomes" id="UP000001941">
    <property type="component" value="Chromosome"/>
</dbReference>
<dbReference type="EnsemblBacteria" id="ABD42782">
    <property type="protein sequence ID" value="ABD42782"/>
    <property type="gene ID" value="Mhun_3095"/>
</dbReference>
<name>Q2FTR2_METHJ</name>
<dbReference type="Gene3D" id="3.40.50.150">
    <property type="entry name" value="Vaccinia Virus protein VP39"/>
    <property type="match status" value="1"/>
</dbReference>
<accession>Q2FTR2</accession>
<proteinExistence type="predicted"/>
<dbReference type="InterPro" id="IPR029063">
    <property type="entry name" value="SAM-dependent_MTases_sf"/>
</dbReference>
<keyword evidence="2" id="KW-1185">Reference proteome</keyword>